<reference evidence="1 2" key="1">
    <citation type="journal article" date="2015" name="BMC Genomics">
        <title>Insights from the genome of Ophiocordyceps polyrhachis-furcata to pathogenicity and host specificity in insect fungi.</title>
        <authorList>
            <person name="Wichadakul D."/>
            <person name="Kobmoo N."/>
            <person name="Ingsriswang S."/>
            <person name="Tangphatsornruang S."/>
            <person name="Chantasingh D."/>
            <person name="Luangsa-ard J.J."/>
            <person name="Eurwilaichitr L."/>
        </authorList>
    </citation>
    <scope>NUCLEOTIDE SEQUENCE [LARGE SCALE GENOMIC DNA]</scope>
    <source>
        <strain evidence="1 2">BCC 54312</strain>
    </source>
</reference>
<evidence type="ECO:0000313" key="1">
    <source>
        <dbReference type="EMBL" id="RCI14349.1"/>
    </source>
</evidence>
<protein>
    <submittedName>
        <fullName evidence="1">Uncharacterized protein</fullName>
    </submittedName>
</protein>
<accession>A0A367LIV5</accession>
<dbReference type="Proteomes" id="UP000253664">
    <property type="component" value="Unassembled WGS sequence"/>
</dbReference>
<gene>
    <name evidence="1" type="ORF">L249_6069</name>
</gene>
<dbReference type="EMBL" id="LKCN02000004">
    <property type="protein sequence ID" value="RCI14349.1"/>
    <property type="molecule type" value="Genomic_DNA"/>
</dbReference>
<evidence type="ECO:0000313" key="2">
    <source>
        <dbReference type="Proteomes" id="UP000253664"/>
    </source>
</evidence>
<keyword evidence="2" id="KW-1185">Reference proteome</keyword>
<organism evidence="1 2">
    <name type="scientific">Ophiocordyceps polyrhachis-furcata BCC 54312</name>
    <dbReference type="NCBI Taxonomy" id="1330021"/>
    <lineage>
        <taxon>Eukaryota</taxon>
        <taxon>Fungi</taxon>
        <taxon>Dikarya</taxon>
        <taxon>Ascomycota</taxon>
        <taxon>Pezizomycotina</taxon>
        <taxon>Sordariomycetes</taxon>
        <taxon>Hypocreomycetidae</taxon>
        <taxon>Hypocreales</taxon>
        <taxon>Ophiocordycipitaceae</taxon>
        <taxon>Ophiocordyceps</taxon>
    </lineage>
</organism>
<dbReference type="AlphaFoldDB" id="A0A367LIV5"/>
<comment type="caution">
    <text evidence="1">The sequence shown here is derived from an EMBL/GenBank/DDBJ whole genome shotgun (WGS) entry which is preliminary data.</text>
</comment>
<name>A0A367LIV5_9HYPO</name>
<sequence length="70" mass="7939">MYLCPEKETNFLTVAHGLHIQEYYTIHIFLPRISSNGQIHRLDAMPVRVTTYYCSSSSSSLPVLVVLLPS</sequence>
<proteinExistence type="predicted"/>